<dbReference type="RefSeq" id="WP_203984338.1">
    <property type="nucleotide sequence ID" value="NZ_BOOU01000036.1"/>
</dbReference>
<organism evidence="1 2">
    <name type="scientific">Sphaerisporangium rufum</name>
    <dbReference type="NCBI Taxonomy" id="1381558"/>
    <lineage>
        <taxon>Bacteria</taxon>
        <taxon>Bacillati</taxon>
        <taxon>Actinomycetota</taxon>
        <taxon>Actinomycetes</taxon>
        <taxon>Streptosporangiales</taxon>
        <taxon>Streptosporangiaceae</taxon>
        <taxon>Sphaerisporangium</taxon>
    </lineage>
</organism>
<proteinExistence type="predicted"/>
<reference evidence="1" key="1">
    <citation type="submission" date="2021-01" db="EMBL/GenBank/DDBJ databases">
        <title>Whole genome shotgun sequence of Sphaerisporangium rufum NBRC 109079.</title>
        <authorList>
            <person name="Komaki H."/>
            <person name="Tamura T."/>
        </authorList>
    </citation>
    <scope>NUCLEOTIDE SEQUENCE</scope>
    <source>
        <strain evidence="1">NBRC 109079</strain>
    </source>
</reference>
<sequence length="170" mass="18917">MDWKTMSATLLPLLGVLLGTCGTLLGQYLGTRMDSKRLAYEKRMAERAERKSAILSFLEAAQRVEMILDGQSESGVSTVSPNTEEALHQLWLAKKGVELFCSPILAQNAHDYTRALHVNLKRSAGVIIDPTEKRLSRYRMMESARDDLGVTGDPLLREVSLRQIPEADDA</sequence>
<dbReference type="EMBL" id="BOOU01000036">
    <property type="protein sequence ID" value="GII77450.1"/>
    <property type="molecule type" value="Genomic_DNA"/>
</dbReference>
<gene>
    <name evidence="1" type="ORF">Sru01_24320</name>
</gene>
<evidence type="ECO:0000313" key="1">
    <source>
        <dbReference type="EMBL" id="GII77450.1"/>
    </source>
</evidence>
<keyword evidence="2" id="KW-1185">Reference proteome</keyword>
<dbReference type="AlphaFoldDB" id="A0A919R5A6"/>
<comment type="caution">
    <text evidence="1">The sequence shown here is derived from an EMBL/GenBank/DDBJ whole genome shotgun (WGS) entry which is preliminary data.</text>
</comment>
<evidence type="ECO:0000313" key="2">
    <source>
        <dbReference type="Proteomes" id="UP000655287"/>
    </source>
</evidence>
<accession>A0A919R5A6</accession>
<name>A0A919R5A6_9ACTN</name>
<dbReference type="Proteomes" id="UP000655287">
    <property type="component" value="Unassembled WGS sequence"/>
</dbReference>
<protein>
    <submittedName>
        <fullName evidence="1">Uncharacterized protein</fullName>
    </submittedName>
</protein>